<evidence type="ECO:0000313" key="1">
    <source>
        <dbReference type="EMBL" id="KAJ9055858.1"/>
    </source>
</evidence>
<gene>
    <name evidence="1" type="ORF">DSO57_1038941</name>
</gene>
<keyword evidence="2" id="KW-1185">Reference proteome</keyword>
<sequence>MLPALYEASMSLPSFVAFVAFLSALALVGCLTTLILQSDADTIKLSIFMVLVACGYYGQSTVLRILAKLRLFGTDQQLAKPKVTKHVRFSNLDQGPSRGTKRHQIVSILKPSTISPTVPPLTLSFPGLFDIPYDRYRNSRRRDAIFNETYTVNELYNKNLQAVRDALALHDEVA</sequence>
<name>A0ACC2S0N0_9FUNG</name>
<dbReference type="Proteomes" id="UP001165960">
    <property type="component" value="Unassembled WGS sequence"/>
</dbReference>
<dbReference type="EMBL" id="QTSX02006235">
    <property type="protein sequence ID" value="KAJ9055858.1"/>
    <property type="molecule type" value="Genomic_DNA"/>
</dbReference>
<protein>
    <submittedName>
        <fullName evidence="1">Uncharacterized protein</fullName>
    </submittedName>
</protein>
<accession>A0ACC2S0N0</accession>
<organism evidence="1 2">
    <name type="scientific">Entomophthora muscae</name>
    <dbReference type="NCBI Taxonomy" id="34485"/>
    <lineage>
        <taxon>Eukaryota</taxon>
        <taxon>Fungi</taxon>
        <taxon>Fungi incertae sedis</taxon>
        <taxon>Zoopagomycota</taxon>
        <taxon>Entomophthoromycotina</taxon>
        <taxon>Entomophthoromycetes</taxon>
        <taxon>Entomophthorales</taxon>
        <taxon>Entomophthoraceae</taxon>
        <taxon>Entomophthora</taxon>
    </lineage>
</organism>
<comment type="caution">
    <text evidence="1">The sequence shown here is derived from an EMBL/GenBank/DDBJ whole genome shotgun (WGS) entry which is preliminary data.</text>
</comment>
<evidence type="ECO:0000313" key="2">
    <source>
        <dbReference type="Proteomes" id="UP001165960"/>
    </source>
</evidence>
<proteinExistence type="predicted"/>
<reference evidence="1" key="1">
    <citation type="submission" date="2022-04" db="EMBL/GenBank/DDBJ databases">
        <title>Genome of the entomopathogenic fungus Entomophthora muscae.</title>
        <authorList>
            <person name="Elya C."/>
            <person name="Lovett B.R."/>
            <person name="Lee E."/>
            <person name="Macias A.M."/>
            <person name="Hajek A.E."/>
            <person name="De Bivort B.L."/>
            <person name="Kasson M.T."/>
            <person name="De Fine Licht H.H."/>
            <person name="Stajich J.E."/>
        </authorList>
    </citation>
    <scope>NUCLEOTIDE SEQUENCE</scope>
    <source>
        <strain evidence="1">Berkeley</strain>
    </source>
</reference>